<dbReference type="Gene3D" id="1.10.287.1080">
    <property type="entry name" value="MazG-like"/>
    <property type="match status" value="1"/>
</dbReference>
<reference evidence="2" key="1">
    <citation type="submission" date="2022-07" db="EMBL/GenBank/DDBJ databases">
        <title>Enhanced cultured diversity of the mouse gut microbiota enables custom-made synthetic communities.</title>
        <authorList>
            <person name="Afrizal A."/>
        </authorList>
    </citation>
    <scope>NUCLEOTIDE SEQUENCE</scope>
    <source>
        <strain evidence="2">DSM 29186</strain>
    </source>
</reference>
<evidence type="ECO:0000313" key="3">
    <source>
        <dbReference type="Proteomes" id="UP001140817"/>
    </source>
</evidence>
<dbReference type="Proteomes" id="UP001140817">
    <property type="component" value="Unassembled WGS sequence"/>
</dbReference>
<comment type="caution">
    <text evidence="2">The sequence shown here is derived from an EMBL/GenBank/DDBJ whole genome shotgun (WGS) entry which is preliminary data.</text>
</comment>
<proteinExistence type="predicted"/>
<evidence type="ECO:0000313" key="2">
    <source>
        <dbReference type="EMBL" id="MCR1821270.1"/>
    </source>
</evidence>
<dbReference type="RefSeq" id="WP_257559924.1">
    <property type="nucleotide sequence ID" value="NZ_JANKBY010000004.1"/>
</dbReference>
<dbReference type="CDD" id="cd11539">
    <property type="entry name" value="NTP-PPase_u2"/>
    <property type="match status" value="1"/>
</dbReference>
<feature type="domain" description="NTP pyrophosphohydrolase MazG-like" evidence="1">
    <location>
        <begin position="21"/>
        <end position="72"/>
    </location>
</feature>
<protein>
    <recommendedName>
        <fullName evidence="1">NTP pyrophosphohydrolase MazG-like domain-containing protein</fullName>
    </recommendedName>
</protein>
<dbReference type="AlphaFoldDB" id="A0A9X2M7H3"/>
<organism evidence="2 3">
    <name type="scientific">Terrisporobacter muris</name>
    <dbReference type="NCBI Taxonomy" id="2963284"/>
    <lineage>
        <taxon>Bacteria</taxon>
        <taxon>Bacillati</taxon>
        <taxon>Bacillota</taxon>
        <taxon>Clostridia</taxon>
        <taxon>Peptostreptococcales</taxon>
        <taxon>Peptostreptococcaceae</taxon>
        <taxon>Terrisporobacter</taxon>
    </lineage>
</organism>
<dbReference type="Pfam" id="PF03819">
    <property type="entry name" value="MazG"/>
    <property type="match status" value="1"/>
</dbReference>
<accession>A0A9X2M7H3</accession>
<gene>
    <name evidence="2" type="ORF">NSA58_00585</name>
</gene>
<dbReference type="InterPro" id="IPR004518">
    <property type="entry name" value="MazG-like_dom"/>
</dbReference>
<dbReference type="EMBL" id="JANKBY010000004">
    <property type="protein sequence ID" value="MCR1821270.1"/>
    <property type="molecule type" value="Genomic_DNA"/>
</dbReference>
<name>A0A9X2M7H3_9FIRM</name>
<dbReference type="SUPFAM" id="SSF101386">
    <property type="entry name" value="all-alpha NTP pyrophosphatases"/>
    <property type="match status" value="1"/>
</dbReference>
<keyword evidence="3" id="KW-1185">Reference proteome</keyword>
<evidence type="ECO:0000259" key="1">
    <source>
        <dbReference type="Pfam" id="PF03819"/>
    </source>
</evidence>
<sequence>MEYTDYRQAVEYDKDLCSTIAMEENAELIQAISKAKRGKLDKDNLAEEIADVLICIDWIQEIYGISPAEVYRWTDRKKERIVARLNAGVFK</sequence>